<dbReference type="SUPFAM" id="SSF103473">
    <property type="entry name" value="MFS general substrate transporter"/>
    <property type="match status" value="1"/>
</dbReference>
<feature type="transmembrane region" description="Helical" evidence="6">
    <location>
        <begin position="396"/>
        <end position="418"/>
    </location>
</feature>
<dbReference type="Pfam" id="PF07690">
    <property type="entry name" value="MFS_1"/>
    <property type="match status" value="1"/>
</dbReference>
<evidence type="ECO:0000256" key="6">
    <source>
        <dbReference type="SAM" id="Phobius"/>
    </source>
</evidence>
<evidence type="ECO:0000259" key="7">
    <source>
        <dbReference type="PROSITE" id="PS50850"/>
    </source>
</evidence>
<dbReference type="EMBL" id="JACWZY010000014">
    <property type="protein sequence ID" value="MBD2702429.1"/>
    <property type="molecule type" value="Genomic_DNA"/>
</dbReference>
<keyword evidence="2" id="KW-0813">Transport</keyword>
<feature type="transmembrane region" description="Helical" evidence="6">
    <location>
        <begin position="325"/>
        <end position="347"/>
    </location>
</feature>
<proteinExistence type="predicted"/>
<evidence type="ECO:0000256" key="4">
    <source>
        <dbReference type="ARBA" id="ARBA00022989"/>
    </source>
</evidence>
<feature type="transmembrane region" description="Helical" evidence="6">
    <location>
        <begin position="359"/>
        <end position="384"/>
    </location>
</feature>
<evidence type="ECO:0000256" key="2">
    <source>
        <dbReference type="ARBA" id="ARBA00022448"/>
    </source>
</evidence>
<feature type="transmembrane region" description="Helical" evidence="6">
    <location>
        <begin position="143"/>
        <end position="163"/>
    </location>
</feature>
<feature type="domain" description="Major facilitator superfamily (MFS) profile" evidence="7">
    <location>
        <begin position="20"/>
        <end position="419"/>
    </location>
</feature>
<gene>
    <name evidence="8" type="ORF">IC229_17405</name>
</gene>
<keyword evidence="5 6" id="KW-0472">Membrane</keyword>
<dbReference type="GO" id="GO:0016020">
    <property type="term" value="C:membrane"/>
    <property type="evidence" value="ECO:0007669"/>
    <property type="project" value="UniProtKB-SubCell"/>
</dbReference>
<evidence type="ECO:0000313" key="8">
    <source>
        <dbReference type="EMBL" id="MBD2702429.1"/>
    </source>
</evidence>
<name>A0A926XXE7_9BACT</name>
<dbReference type="InterPro" id="IPR036259">
    <property type="entry name" value="MFS_trans_sf"/>
</dbReference>
<dbReference type="PANTHER" id="PTHR23505:SF79">
    <property type="entry name" value="PROTEIN SPINSTER"/>
    <property type="match status" value="1"/>
</dbReference>
<dbReference type="PANTHER" id="PTHR23505">
    <property type="entry name" value="SPINSTER"/>
    <property type="match status" value="1"/>
</dbReference>
<keyword evidence="3 6" id="KW-0812">Transmembrane</keyword>
<accession>A0A926XXE7</accession>
<dbReference type="PROSITE" id="PS50850">
    <property type="entry name" value="MFS"/>
    <property type="match status" value="1"/>
</dbReference>
<comment type="caution">
    <text evidence="8">The sequence shown here is derived from an EMBL/GenBank/DDBJ whole genome shotgun (WGS) entry which is preliminary data.</text>
</comment>
<feature type="transmembrane region" description="Helical" evidence="6">
    <location>
        <begin position="266"/>
        <end position="287"/>
    </location>
</feature>
<feature type="transmembrane region" description="Helical" evidence="6">
    <location>
        <begin position="299"/>
        <end position="319"/>
    </location>
</feature>
<dbReference type="InterPro" id="IPR020846">
    <property type="entry name" value="MFS_dom"/>
</dbReference>
<dbReference type="AlphaFoldDB" id="A0A926XXE7"/>
<reference evidence="8" key="1">
    <citation type="submission" date="2020-09" db="EMBL/GenBank/DDBJ databases">
        <authorList>
            <person name="Kim M.K."/>
        </authorList>
    </citation>
    <scope>NUCLEOTIDE SEQUENCE</scope>
    <source>
        <strain evidence="8">BT702</strain>
    </source>
</reference>
<evidence type="ECO:0000256" key="1">
    <source>
        <dbReference type="ARBA" id="ARBA00004141"/>
    </source>
</evidence>
<feature type="transmembrane region" description="Helical" evidence="6">
    <location>
        <begin position="15"/>
        <end position="33"/>
    </location>
</feature>
<dbReference type="RefSeq" id="WP_190888271.1">
    <property type="nucleotide sequence ID" value="NZ_JACWZY010000014.1"/>
</dbReference>
<dbReference type="Gene3D" id="1.20.1250.20">
    <property type="entry name" value="MFS general substrate transporter like domains"/>
    <property type="match status" value="2"/>
</dbReference>
<dbReference type="GO" id="GO:0022857">
    <property type="term" value="F:transmembrane transporter activity"/>
    <property type="evidence" value="ECO:0007669"/>
    <property type="project" value="InterPro"/>
</dbReference>
<dbReference type="Proteomes" id="UP000598820">
    <property type="component" value="Unassembled WGS sequence"/>
</dbReference>
<sequence length="429" mass="46670">MQTSERIKNEEVSNLYRNYVLLMLTLVYVFNFVDRQLLVILQESIKKELQLSDTQLGLLSGFTFALFYVTLGIPIARLADKTNRRNIVAASLGLWSIMTACSGLVRNFFQLLLARIGVGVGEAGGSPPAHAMLSDYFPPEKRATALSIYSTGIYFGILVGYLMGGYLNQHLGWRTAFFVVGIPGVIFSLLFYALVKEPRRGATDANPALITESPSLREVLKRLYATKTFVYLALATGLHVFCLYGVNNWAPSFLARLHGMKNAEIGALLGPLFGIGGAIGSYAGGLLTDHFGKIDKRQYLRIPAYAIIVSIPFATGALFLQNTTYSLICLGLTAALQSLYLGPSIAVSHSLVPSSMRSLTSAILFFVLNLVGLGFGPLTVGIISDWLAPSLGNESLRWAMSIVIVISFGSTTLFLIAARKLTADLKSIR</sequence>
<dbReference type="CDD" id="cd17328">
    <property type="entry name" value="MFS_spinster_like"/>
    <property type="match status" value="1"/>
</dbReference>
<keyword evidence="9" id="KW-1185">Reference proteome</keyword>
<evidence type="ECO:0000256" key="5">
    <source>
        <dbReference type="ARBA" id="ARBA00023136"/>
    </source>
</evidence>
<feature type="transmembrane region" description="Helical" evidence="6">
    <location>
        <begin position="229"/>
        <end position="246"/>
    </location>
</feature>
<dbReference type="InterPro" id="IPR011701">
    <property type="entry name" value="MFS"/>
</dbReference>
<feature type="transmembrane region" description="Helical" evidence="6">
    <location>
        <begin position="54"/>
        <end position="75"/>
    </location>
</feature>
<dbReference type="InterPro" id="IPR044770">
    <property type="entry name" value="MFS_spinster-like"/>
</dbReference>
<protein>
    <submittedName>
        <fullName evidence="8">MFS transporter</fullName>
    </submittedName>
</protein>
<comment type="subcellular location">
    <subcellularLocation>
        <location evidence="1">Membrane</location>
        <topology evidence="1">Multi-pass membrane protein</topology>
    </subcellularLocation>
</comment>
<evidence type="ECO:0000313" key="9">
    <source>
        <dbReference type="Proteomes" id="UP000598820"/>
    </source>
</evidence>
<keyword evidence="4 6" id="KW-1133">Transmembrane helix</keyword>
<evidence type="ECO:0000256" key="3">
    <source>
        <dbReference type="ARBA" id="ARBA00022692"/>
    </source>
</evidence>
<organism evidence="8 9">
    <name type="scientific">Spirosoma profusum</name>
    <dbReference type="NCBI Taxonomy" id="2771354"/>
    <lineage>
        <taxon>Bacteria</taxon>
        <taxon>Pseudomonadati</taxon>
        <taxon>Bacteroidota</taxon>
        <taxon>Cytophagia</taxon>
        <taxon>Cytophagales</taxon>
        <taxon>Cytophagaceae</taxon>
        <taxon>Spirosoma</taxon>
    </lineage>
</organism>
<feature type="transmembrane region" description="Helical" evidence="6">
    <location>
        <begin position="175"/>
        <end position="195"/>
    </location>
</feature>